<sequence length="924" mass="101509">MLEAFRLDTFNPAHTPPDIPIELLNQTVCGSRQPDSLSGTLFCATENISRVDCEGCFAPLDTSHESPPLKENRVWFPAGSPTFAHVRNVADVAFSRRIYSGHYHLPGPCIPPLLHFHLIPPSQTLKTSPTKPLNFSFTFQPRAGPRRQSPIRHIYCVWLPDNLSGELSNTGSLLESSTVDGERGELLALVRAHPKTGDVWLRSFRQLDQEAGSLMAYCNFLTPHLYWAAMAERLTCSPPTKANRVQSPARSFPDFRMWETRRTMPLVGKFSPDPSFRLCSIHISITLIGSQDLSDSNPQPRDTKITSWRHRSRRSPPNFVLLDERGKPALALGWLEPIVSHSWHTTRCECCDKTCRLVGGGSVAGGGSGNYGGEESRYGSQSYRTGRDAPASITRDTRRPQTRATKLIPHLLTLAWFRLPQAHHHSGLPVAGPLADCQVVSFITHARKKNEKGGRVNVGPLPPLQTLVKGSITAPKELIPSMKNSLEKNISVYRLFTVNVDQDQDGFARPRTTARADIADLATLRRDPPCLRWKVEPISTDHADINHSSVCGGQGKQNGYNQRLAFFLHDTYMVTTNRIVTGAGAGALPHACGMPGGNSPWAHPELTRPVSGDSLVVSPAQTQGHCAACSSPPARCRNKARAVSQHSTLPQGCAGCDLGSIPESSDVQNTCRQAARLATSLAKQKVPQVAPSRRGAAQFTRPAPINSLAADAFRSSALQSLAVLCTNFRFIVLAVQEEREKSLLVRIVRVRLSTVAHSPNHTHDTAASDTADVILSFAIKMVTLNVPSQRHRTSTCRAHLVRCLTTCSTERGIETIEHGGIETKTSDVLLRKILPQLAQQTFQIRRSCRWPTLPSNLVPKVIDGQEIGPGFHATRSWQDITRVLPCSGRNGRRLKGRRDDRSRSASRPDMVLMGTGCNDLNLGP</sequence>
<evidence type="ECO:0000313" key="3">
    <source>
        <dbReference type="Proteomes" id="UP001159363"/>
    </source>
</evidence>
<feature type="region of interest" description="Disordered" evidence="1">
    <location>
        <begin position="888"/>
        <end position="915"/>
    </location>
</feature>
<evidence type="ECO:0000313" key="2">
    <source>
        <dbReference type="EMBL" id="KAJ8897678.1"/>
    </source>
</evidence>
<gene>
    <name evidence="2" type="ORF">PR048_003028</name>
</gene>
<reference evidence="2 3" key="1">
    <citation type="submission" date="2023-02" db="EMBL/GenBank/DDBJ databases">
        <title>LHISI_Scaffold_Assembly.</title>
        <authorList>
            <person name="Stuart O.P."/>
            <person name="Cleave R."/>
            <person name="Magrath M.J.L."/>
            <person name="Mikheyev A.S."/>
        </authorList>
    </citation>
    <scope>NUCLEOTIDE SEQUENCE [LARGE SCALE GENOMIC DNA]</scope>
    <source>
        <strain evidence="2">Daus_M_001</strain>
        <tissue evidence="2">Leg muscle</tissue>
    </source>
</reference>
<protein>
    <submittedName>
        <fullName evidence="2">Uncharacterized protein</fullName>
    </submittedName>
</protein>
<dbReference type="Proteomes" id="UP001159363">
    <property type="component" value="Chromosome 1"/>
</dbReference>
<organism evidence="2 3">
    <name type="scientific">Dryococelus australis</name>
    <dbReference type="NCBI Taxonomy" id="614101"/>
    <lineage>
        <taxon>Eukaryota</taxon>
        <taxon>Metazoa</taxon>
        <taxon>Ecdysozoa</taxon>
        <taxon>Arthropoda</taxon>
        <taxon>Hexapoda</taxon>
        <taxon>Insecta</taxon>
        <taxon>Pterygota</taxon>
        <taxon>Neoptera</taxon>
        <taxon>Polyneoptera</taxon>
        <taxon>Phasmatodea</taxon>
        <taxon>Verophasmatodea</taxon>
        <taxon>Anareolatae</taxon>
        <taxon>Phasmatidae</taxon>
        <taxon>Eurycanthinae</taxon>
        <taxon>Dryococelus</taxon>
    </lineage>
</organism>
<name>A0ABQ9ILU1_9NEOP</name>
<proteinExistence type="predicted"/>
<evidence type="ECO:0000256" key="1">
    <source>
        <dbReference type="SAM" id="MobiDB-lite"/>
    </source>
</evidence>
<accession>A0ABQ9ILU1</accession>
<feature type="region of interest" description="Disordered" evidence="1">
    <location>
        <begin position="366"/>
        <end position="400"/>
    </location>
</feature>
<keyword evidence="3" id="KW-1185">Reference proteome</keyword>
<dbReference type="EMBL" id="JARBHB010000001">
    <property type="protein sequence ID" value="KAJ8897678.1"/>
    <property type="molecule type" value="Genomic_DNA"/>
</dbReference>
<comment type="caution">
    <text evidence="2">The sequence shown here is derived from an EMBL/GenBank/DDBJ whole genome shotgun (WGS) entry which is preliminary data.</text>
</comment>